<evidence type="ECO:0000313" key="4">
    <source>
        <dbReference type="Proteomes" id="UP000198862"/>
    </source>
</evidence>
<dbReference type="Proteomes" id="UP000198862">
    <property type="component" value="Unassembled WGS sequence"/>
</dbReference>
<evidence type="ECO:0000256" key="1">
    <source>
        <dbReference type="SAM" id="MobiDB-lite"/>
    </source>
</evidence>
<accession>A0A1I1HGW9</accession>
<feature type="compositionally biased region" description="Low complexity" evidence="1">
    <location>
        <begin position="302"/>
        <end position="324"/>
    </location>
</feature>
<gene>
    <name evidence="3" type="ORF">SAMN02745724_01189</name>
</gene>
<keyword evidence="4" id="KW-1185">Reference proteome</keyword>
<proteinExistence type="predicted"/>
<feature type="compositionally biased region" description="Polar residues" evidence="1">
    <location>
        <begin position="284"/>
        <end position="301"/>
    </location>
</feature>
<dbReference type="EMBL" id="FOLO01000006">
    <property type="protein sequence ID" value="SFC22822.1"/>
    <property type="molecule type" value="Genomic_DNA"/>
</dbReference>
<dbReference type="OrthoDB" id="6311182at2"/>
<dbReference type="AlphaFoldDB" id="A0A1I1HGW9"/>
<dbReference type="InterPro" id="IPR021136">
    <property type="entry name" value="Flagellar_hook_control-like_C"/>
</dbReference>
<protein>
    <submittedName>
        <fullName evidence="3">Hook-length control protein FliK</fullName>
    </submittedName>
</protein>
<sequence length="773" mass="86408">MTDTTGISKTRVQQELLIAEDAPILQKHLKSNTQYSIRNASTDGANLQLEVQIKGQWKKLTIALEDNQNTKNLQISSGKLIIDESGLKITLLQNMGKPTTPLNRQDLLKVLNLLLQPKSAQEKLLLNTKETHFPQEVILLAKFNKTQQNTLNIPALKANIPVPENIAALISTKQNIKLSLQESQGTITARIFLPKSDTPALELKIPISKLTNWLNQIPADLKIKSASATNIEVKQNNNITKLSVNTTPKINNWQTAKLTTKENITKIEPITEPIQLNLSKRINANPQNQNNTSVNITPQSNTEQTLKNNTTSTTNKTTTQINQNTDNSKAVTQINKKPIILEHSISKLVNSLKAALVPTKSNSTDGSINPNNEKALQINIAMTKEQTQSGVKNKIEPGATNKSEQINPKAPTDLSRLKGQLKKTVLNIETADNINKPVNFIGEKTSPLKNTELTKNNDLNTNKNILNQFVMEKIKKLIPNQNQADVNDLNKPKVENSLSIKQNSQTPDLNKLVNIAFSKMINPQNISAQKVRSETLSFIQPNLLTNTEKTGVIKNSIQELLISMLYAQTINHQTEQNNDISIKPQQKLDHLLQLLFPSLKAKLSNIIKETNSKPGQSLLQELGQIQQIFQQSQQQVAQGHSVNQQTDTSLNSLFQFLLPMQLPENVKQTEINLGHYKKQQKGYEDKDVWFIRLNFDLGDLGQLQAHAQLMDKNIDCTFLSSTSNLIHKAQPHISMLKQRLIEQGLSIGEISIEQGSKQDTDFIKQHSIINIKV</sequence>
<feature type="region of interest" description="Disordered" evidence="1">
    <location>
        <begin position="284"/>
        <end position="324"/>
    </location>
</feature>
<dbReference type="STRING" id="1123010.SAMN02745724_01189"/>
<name>A0A1I1HGW9_9GAMM</name>
<evidence type="ECO:0000259" key="2">
    <source>
        <dbReference type="Pfam" id="PF02120"/>
    </source>
</evidence>
<feature type="domain" description="Flagellar hook-length control protein-like C-terminal" evidence="2">
    <location>
        <begin position="678"/>
        <end position="759"/>
    </location>
</feature>
<dbReference type="Pfam" id="PF02120">
    <property type="entry name" value="Flg_hook"/>
    <property type="match status" value="1"/>
</dbReference>
<dbReference type="RefSeq" id="WP_091981505.1">
    <property type="nucleotide sequence ID" value="NZ_FOLO01000006.1"/>
</dbReference>
<evidence type="ECO:0000313" key="3">
    <source>
        <dbReference type="EMBL" id="SFC22822.1"/>
    </source>
</evidence>
<reference evidence="3 4" key="1">
    <citation type="submission" date="2016-10" db="EMBL/GenBank/DDBJ databases">
        <authorList>
            <person name="de Groot N.N."/>
        </authorList>
    </citation>
    <scope>NUCLEOTIDE SEQUENCE [LARGE SCALE GENOMIC DNA]</scope>
    <source>
        <strain evidence="3 4">DSM 6059</strain>
    </source>
</reference>
<organism evidence="3 4">
    <name type="scientific">Pseudoalteromonas denitrificans DSM 6059</name>
    <dbReference type="NCBI Taxonomy" id="1123010"/>
    <lineage>
        <taxon>Bacteria</taxon>
        <taxon>Pseudomonadati</taxon>
        <taxon>Pseudomonadota</taxon>
        <taxon>Gammaproteobacteria</taxon>
        <taxon>Alteromonadales</taxon>
        <taxon>Pseudoalteromonadaceae</taxon>
        <taxon>Pseudoalteromonas</taxon>
    </lineage>
</organism>